<feature type="region of interest" description="Disordered" evidence="1">
    <location>
        <begin position="40"/>
        <end position="75"/>
    </location>
</feature>
<dbReference type="AlphaFoldDB" id="A0ABD1XE07"/>
<name>A0ABD1XE07_9MARC</name>
<dbReference type="Proteomes" id="UP001605036">
    <property type="component" value="Unassembled WGS sequence"/>
</dbReference>
<proteinExistence type="predicted"/>
<accession>A0ABD1XE07</accession>
<evidence type="ECO:0000313" key="2">
    <source>
        <dbReference type="EMBL" id="KAL2603081.1"/>
    </source>
</evidence>
<protein>
    <submittedName>
        <fullName evidence="2">Uncharacterized protein</fullName>
    </submittedName>
</protein>
<reference evidence="2 3" key="1">
    <citation type="submission" date="2024-09" db="EMBL/GenBank/DDBJ databases">
        <title>Chromosome-scale assembly of Riccia fluitans.</title>
        <authorList>
            <person name="Paukszto L."/>
            <person name="Sawicki J."/>
            <person name="Karawczyk K."/>
            <person name="Piernik-Szablinska J."/>
            <person name="Szczecinska M."/>
            <person name="Mazdziarz M."/>
        </authorList>
    </citation>
    <scope>NUCLEOTIDE SEQUENCE [LARGE SCALE GENOMIC DNA]</scope>
    <source>
        <strain evidence="2">Rf_01</strain>
        <tissue evidence="2">Aerial parts of the thallus</tissue>
    </source>
</reference>
<evidence type="ECO:0000313" key="3">
    <source>
        <dbReference type="Proteomes" id="UP001605036"/>
    </source>
</evidence>
<gene>
    <name evidence="2" type="ORF">R1flu_007949</name>
</gene>
<organism evidence="2 3">
    <name type="scientific">Riccia fluitans</name>
    <dbReference type="NCBI Taxonomy" id="41844"/>
    <lineage>
        <taxon>Eukaryota</taxon>
        <taxon>Viridiplantae</taxon>
        <taxon>Streptophyta</taxon>
        <taxon>Embryophyta</taxon>
        <taxon>Marchantiophyta</taxon>
        <taxon>Marchantiopsida</taxon>
        <taxon>Marchantiidae</taxon>
        <taxon>Marchantiales</taxon>
        <taxon>Ricciaceae</taxon>
        <taxon>Riccia</taxon>
    </lineage>
</organism>
<feature type="compositionally biased region" description="Polar residues" evidence="1">
    <location>
        <begin position="48"/>
        <end position="61"/>
    </location>
</feature>
<comment type="caution">
    <text evidence="2">The sequence shown here is derived from an EMBL/GenBank/DDBJ whole genome shotgun (WGS) entry which is preliminary data.</text>
</comment>
<dbReference type="EMBL" id="JBHFFA010000074">
    <property type="protein sequence ID" value="KAL2603081.1"/>
    <property type="molecule type" value="Genomic_DNA"/>
</dbReference>
<sequence length="87" mass="9183">MAARTVPVACCCGRVHRAIPPGLDGMDASLTNSLQVVGLGDKNAIPGRSQNPEQSGSQYSGSDMGPEIPDTDDERRIDLARYIGVNI</sequence>
<keyword evidence="3" id="KW-1185">Reference proteome</keyword>
<evidence type="ECO:0000256" key="1">
    <source>
        <dbReference type="SAM" id="MobiDB-lite"/>
    </source>
</evidence>